<organism evidence="2 3">
    <name type="scientific">Polyplax serrata</name>
    <name type="common">Common mouse louse</name>
    <dbReference type="NCBI Taxonomy" id="468196"/>
    <lineage>
        <taxon>Eukaryota</taxon>
        <taxon>Metazoa</taxon>
        <taxon>Ecdysozoa</taxon>
        <taxon>Arthropoda</taxon>
        <taxon>Hexapoda</taxon>
        <taxon>Insecta</taxon>
        <taxon>Pterygota</taxon>
        <taxon>Neoptera</taxon>
        <taxon>Paraneoptera</taxon>
        <taxon>Psocodea</taxon>
        <taxon>Troctomorpha</taxon>
        <taxon>Phthiraptera</taxon>
        <taxon>Anoplura</taxon>
        <taxon>Polyplacidae</taxon>
        <taxon>Polyplax</taxon>
    </lineage>
</organism>
<sequence>MPKLTPCGALQQTIIERILKNLLAHVAELWNLLVYCAIQIYDGIQELSLSGTQKYLKYNFKYENTVLYFTTAVIIVENGLFAFLAIKAESSM</sequence>
<accession>A0AAN8NWH1</accession>
<keyword evidence="1" id="KW-0812">Transmembrane</keyword>
<evidence type="ECO:0000313" key="3">
    <source>
        <dbReference type="Proteomes" id="UP001372834"/>
    </source>
</evidence>
<protein>
    <submittedName>
        <fullName evidence="2">Uncharacterized protein</fullName>
    </submittedName>
</protein>
<reference evidence="2 3" key="1">
    <citation type="submission" date="2023-10" db="EMBL/GenBank/DDBJ databases">
        <title>Genomes of two closely related lineages of the louse Polyplax serrata with different host specificities.</title>
        <authorList>
            <person name="Martinu J."/>
            <person name="Tarabai H."/>
            <person name="Stefka J."/>
            <person name="Hypsa V."/>
        </authorList>
    </citation>
    <scope>NUCLEOTIDE SEQUENCE [LARGE SCALE GENOMIC DNA]</scope>
    <source>
        <strain evidence="2">HR10_N</strain>
    </source>
</reference>
<dbReference type="Proteomes" id="UP001372834">
    <property type="component" value="Unassembled WGS sequence"/>
</dbReference>
<keyword evidence="1" id="KW-0472">Membrane</keyword>
<proteinExistence type="predicted"/>
<gene>
    <name evidence="2" type="ORF">RUM43_005300</name>
</gene>
<evidence type="ECO:0000256" key="1">
    <source>
        <dbReference type="SAM" id="Phobius"/>
    </source>
</evidence>
<keyword evidence="1" id="KW-1133">Transmembrane helix</keyword>
<evidence type="ECO:0000313" key="2">
    <source>
        <dbReference type="EMBL" id="KAK6625009.1"/>
    </source>
</evidence>
<dbReference type="AlphaFoldDB" id="A0AAN8NWH1"/>
<feature type="transmembrane region" description="Helical" evidence="1">
    <location>
        <begin position="66"/>
        <end position="86"/>
    </location>
</feature>
<comment type="caution">
    <text evidence="2">The sequence shown here is derived from an EMBL/GenBank/DDBJ whole genome shotgun (WGS) entry which is preliminary data.</text>
</comment>
<name>A0AAN8NWH1_POLSC</name>
<dbReference type="EMBL" id="JAWJWE010000037">
    <property type="protein sequence ID" value="KAK6625009.1"/>
    <property type="molecule type" value="Genomic_DNA"/>
</dbReference>